<dbReference type="InterPro" id="IPR036291">
    <property type="entry name" value="NAD(P)-bd_dom_sf"/>
</dbReference>
<accession>A0A0S4JJJ0</accession>
<dbReference type="InterPro" id="IPR029903">
    <property type="entry name" value="RmlD-like-bd"/>
</dbReference>
<dbReference type="PANTHER" id="PTHR43242:SF1">
    <property type="entry name" value="NAD(P)-BINDING ROSSMANN-FOLD SUPERFAMILY PROTEIN"/>
    <property type="match status" value="1"/>
</dbReference>
<dbReference type="AlphaFoldDB" id="A0A0S4JJJ0"/>
<evidence type="ECO:0000313" key="3">
    <source>
        <dbReference type="Proteomes" id="UP000051952"/>
    </source>
</evidence>
<feature type="domain" description="RmlD-like substrate binding" evidence="1">
    <location>
        <begin position="16"/>
        <end position="289"/>
    </location>
</feature>
<organism evidence="2 3">
    <name type="scientific">Bodo saltans</name>
    <name type="common">Flagellated protozoan</name>
    <dbReference type="NCBI Taxonomy" id="75058"/>
    <lineage>
        <taxon>Eukaryota</taxon>
        <taxon>Discoba</taxon>
        <taxon>Euglenozoa</taxon>
        <taxon>Kinetoplastea</taxon>
        <taxon>Metakinetoplastina</taxon>
        <taxon>Eubodonida</taxon>
        <taxon>Bodonidae</taxon>
        <taxon>Bodo</taxon>
    </lineage>
</organism>
<dbReference type="SUPFAM" id="SSF51735">
    <property type="entry name" value="NAD(P)-binding Rossmann-fold domains"/>
    <property type="match status" value="1"/>
</dbReference>
<dbReference type="EMBL" id="CYKH01001860">
    <property type="protein sequence ID" value="CUG90726.1"/>
    <property type="molecule type" value="Genomic_DNA"/>
</dbReference>
<dbReference type="Pfam" id="PF04321">
    <property type="entry name" value="RmlD_sub_bind"/>
    <property type="match status" value="1"/>
</dbReference>
<protein>
    <recommendedName>
        <fullName evidence="1">RmlD-like substrate binding domain-containing protein</fullName>
    </recommendedName>
</protein>
<dbReference type="Proteomes" id="UP000051952">
    <property type="component" value="Unassembled WGS sequence"/>
</dbReference>
<dbReference type="OrthoDB" id="6235964at2759"/>
<reference evidence="3" key="1">
    <citation type="submission" date="2015-09" db="EMBL/GenBank/DDBJ databases">
        <authorList>
            <consortium name="Pathogen Informatics"/>
        </authorList>
    </citation>
    <scope>NUCLEOTIDE SEQUENCE [LARGE SCALE GENOMIC DNA]</scope>
    <source>
        <strain evidence="3">Lake Konstanz</strain>
    </source>
</reference>
<gene>
    <name evidence="2" type="ORF">BSAL_28490</name>
</gene>
<dbReference type="PANTHER" id="PTHR43242">
    <property type="entry name" value="NAD(P)-BINDING ROSSMANN-FOLD SUPERFAMILY PROTEIN"/>
    <property type="match status" value="1"/>
</dbReference>
<sequence>MIMQQRNHCYMVTSWLVTGATGQVGSHVVAELAKSPENVVVALHSGREDVNDSTIASSLSFACLVRYEAINFETHSSEWSPRITSLMEQFQTDVVVHCAAIANLKVALDNPTLARAVNVTATSVLAELSVQQRCKAFLHCSTDMVFDGNAHLNAGRSSGSFYKEDDPTRSLSSYGKSKVDAENVIRTVATEGIATQFVIARLPLMFGIVHTPRGARGSSGSFIPQLRQLARTDQMCCGFTDEYRTPLSLRSASRLLIEVGKGALRGFDNKENPVVLHFAGKERVSRYSLLLQMQEALQSILINTYTDATCLKLMEALGTTASAPQLEGDCSTCSPTSQLRNMSETVLNARIESASRNSFPSAELRPEDLSLSTEKLDLCIASLGLQNEPVLLLSLADQMSEALALWVQLLSDTTSLSLQQ</sequence>
<dbReference type="VEuPathDB" id="TriTrypDB:BSAL_28490"/>
<keyword evidence="3" id="KW-1185">Reference proteome</keyword>
<name>A0A0S4JJJ0_BODSA</name>
<evidence type="ECO:0000313" key="2">
    <source>
        <dbReference type="EMBL" id="CUG90726.1"/>
    </source>
</evidence>
<dbReference type="Gene3D" id="3.40.50.720">
    <property type="entry name" value="NAD(P)-binding Rossmann-like Domain"/>
    <property type="match status" value="1"/>
</dbReference>
<proteinExistence type="predicted"/>
<evidence type="ECO:0000259" key="1">
    <source>
        <dbReference type="Pfam" id="PF04321"/>
    </source>
</evidence>